<organism evidence="2 3">
    <name type="scientific">Oryzias melastigma</name>
    <name type="common">Marine medaka</name>
    <dbReference type="NCBI Taxonomy" id="30732"/>
    <lineage>
        <taxon>Eukaryota</taxon>
        <taxon>Metazoa</taxon>
        <taxon>Chordata</taxon>
        <taxon>Craniata</taxon>
        <taxon>Vertebrata</taxon>
        <taxon>Euteleostomi</taxon>
        <taxon>Actinopterygii</taxon>
        <taxon>Neopterygii</taxon>
        <taxon>Teleostei</taxon>
        <taxon>Neoteleostei</taxon>
        <taxon>Acanthomorphata</taxon>
        <taxon>Ovalentaria</taxon>
        <taxon>Atherinomorphae</taxon>
        <taxon>Beloniformes</taxon>
        <taxon>Adrianichthyidae</taxon>
        <taxon>Oryziinae</taxon>
        <taxon>Oryzias</taxon>
    </lineage>
</organism>
<dbReference type="EMBL" id="WKFB01000067">
    <property type="protein sequence ID" value="KAF6737331.1"/>
    <property type="molecule type" value="Genomic_DNA"/>
</dbReference>
<evidence type="ECO:0000313" key="3">
    <source>
        <dbReference type="Proteomes" id="UP000646548"/>
    </source>
</evidence>
<evidence type="ECO:0000256" key="1">
    <source>
        <dbReference type="SAM" id="MobiDB-lite"/>
    </source>
</evidence>
<sequence>MSEADNGALSAALGVEASDSCILPLHILLLLGGSYLNQVAAPVCPVPFGPEKTGRSSFKSTFIIILTPRKCAKICRQSQHEAKTSLQCRFNRNASQSSPRIQSTEFLVLHGLPEKSSSLLILHRSQNVVLGQVELLLGHGQVPHVPEDPEDQAEEHQQRAGQHEEIPVAQRREDPD</sequence>
<proteinExistence type="predicted"/>
<gene>
    <name evidence="2" type="ORF">FQA47_016063</name>
</gene>
<feature type="compositionally biased region" description="Basic and acidic residues" evidence="1">
    <location>
        <begin position="154"/>
        <end position="176"/>
    </location>
</feature>
<name>A0A834FNR4_ORYME</name>
<evidence type="ECO:0000313" key="2">
    <source>
        <dbReference type="EMBL" id="KAF6737331.1"/>
    </source>
</evidence>
<dbReference type="AlphaFoldDB" id="A0A834FNR4"/>
<comment type="caution">
    <text evidence="2">The sequence shown here is derived from an EMBL/GenBank/DDBJ whole genome shotgun (WGS) entry which is preliminary data.</text>
</comment>
<feature type="region of interest" description="Disordered" evidence="1">
    <location>
        <begin position="141"/>
        <end position="176"/>
    </location>
</feature>
<accession>A0A834FNR4</accession>
<dbReference type="Proteomes" id="UP000646548">
    <property type="component" value="Unassembled WGS sequence"/>
</dbReference>
<reference evidence="2" key="1">
    <citation type="journal article" name="BMC Genomics">
        <title>Long-read sequencing and de novo genome assembly of marine medaka (Oryzias melastigma).</title>
        <authorList>
            <person name="Liang P."/>
            <person name="Saqib H.S.A."/>
            <person name="Ni X."/>
            <person name="Shen Y."/>
        </authorList>
    </citation>
    <scope>NUCLEOTIDE SEQUENCE</scope>
    <source>
        <strain evidence="2">Bigg-433</strain>
    </source>
</reference>
<protein>
    <submittedName>
        <fullName evidence="2">Uncharacterized protein</fullName>
    </submittedName>
</protein>